<accession>A0A2G8LJE0</accession>
<reference evidence="1 2" key="1">
    <citation type="journal article" date="2017" name="PLoS Biol.">
        <title>The sea cucumber genome provides insights into morphological evolution and visceral regeneration.</title>
        <authorList>
            <person name="Zhang X."/>
            <person name="Sun L."/>
            <person name="Yuan J."/>
            <person name="Sun Y."/>
            <person name="Gao Y."/>
            <person name="Zhang L."/>
            <person name="Li S."/>
            <person name="Dai H."/>
            <person name="Hamel J.F."/>
            <person name="Liu C."/>
            <person name="Yu Y."/>
            <person name="Liu S."/>
            <person name="Lin W."/>
            <person name="Guo K."/>
            <person name="Jin S."/>
            <person name="Xu P."/>
            <person name="Storey K.B."/>
            <person name="Huan P."/>
            <person name="Zhang T."/>
            <person name="Zhou Y."/>
            <person name="Zhang J."/>
            <person name="Lin C."/>
            <person name="Li X."/>
            <person name="Xing L."/>
            <person name="Huo D."/>
            <person name="Sun M."/>
            <person name="Wang L."/>
            <person name="Mercier A."/>
            <person name="Li F."/>
            <person name="Yang H."/>
            <person name="Xiang J."/>
        </authorList>
    </citation>
    <scope>NUCLEOTIDE SEQUENCE [LARGE SCALE GENOMIC DNA]</scope>
    <source>
        <strain evidence="1">Shaxun</strain>
        <tissue evidence="1">Muscle</tissue>
    </source>
</reference>
<name>A0A2G8LJE0_STIJA</name>
<dbReference type="AlphaFoldDB" id="A0A2G8LJE0"/>
<evidence type="ECO:0000313" key="2">
    <source>
        <dbReference type="Proteomes" id="UP000230750"/>
    </source>
</evidence>
<gene>
    <name evidence="1" type="ORF">BSL78_02735</name>
</gene>
<sequence>MHHVESWGCALAKKYIFRAVISAVGYSTTHVANGYFEPIYVKVDAKELTSQEMSIGVGVGHASASATVKSTYGNLREAGFAKVFPLNYHGSSLVQLCLYLHLVSLSGVHMAKCQTKGGYQFHCQYQWCVVKAQYGTIWSNGNGIDIKPSQTEVDQAAIAQEAKTSSSGTSNRFVKTYFWAVQMCLTLILLAHFC</sequence>
<keyword evidence="2" id="KW-1185">Reference proteome</keyword>
<comment type="caution">
    <text evidence="1">The sequence shown here is derived from an EMBL/GenBank/DDBJ whole genome shotgun (WGS) entry which is preliminary data.</text>
</comment>
<evidence type="ECO:0000313" key="1">
    <source>
        <dbReference type="EMBL" id="PIK60364.1"/>
    </source>
</evidence>
<proteinExistence type="predicted"/>
<dbReference type="Proteomes" id="UP000230750">
    <property type="component" value="Unassembled WGS sequence"/>
</dbReference>
<organism evidence="1 2">
    <name type="scientific">Stichopus japonicus</name>
    <name type="common">Sea cucumber</name>
    <dbReference type="NCBI Taxonomy" id="307972"/>
    <lineage>
        <taxon>Eukaryota</taxon>
        <taxon>Metazoa</taxon>
        <taxon>Echinodermata</taxon>
        <taxon>Eleutherozoa</taxon>
        <taxon>Echinozoa</taxon>
        <taxon>Holothuroidea</taxon>
        <taxon>Aspidochirotacea</taxon>
        <taxon>Aspidochirotida</taxon>
        <taxon>Stichopodidae</taxon>
        <taxon>Apostichopus</taxon>
    </lineage>
</organism>
<dbReference type="EMBL" id="MRZV01000059">
    <property type="protein sequence ID" value="PIK60364.1"/>
    <property type="molecule type" value="Genomic_DNA"/>
</dbReference>
<protein>
    <submittedName>
        <fullName evidence="1">Uncharacterized protein</fullName>
    </submittedName>
</protein>